<dbReference type="EMBL" id="LAZL01000021">
    <property type="protein sequence ID" value="KMT64728.1"/>
    <property type="molecule type" value="Genomic_DNA"/>
</dbReference>
<proteinExistence type="predicted"/>
<dbReference type="Proteomes" id="UP000037600">
    <property type="component" value="Unassembled WGS sequence"/>
</dbReference>
<name>A0A0J8GVM8_9ALTE</name>
<feature type="compositionally biased region" description="Low complexity" evidence="1">
    <location>
        <begin position="9"/>
        <end position="23"/>
    </location>
</feature>
<dbReference type="AlphaFoldDB" id="A0A0J8GVM8"/>
<evidence type="ECO:0000313" key="2">
    <source>
        <dbReference type="EMBL" id="KMT64728.1"/>
    </source>
</evidence>
<protein>
    <submittedName>
        <fullName evidence="2">Uncharacterized protein</fullName>
    </submittedName>
</protein>
<evidence type="ECO:0000313" key="3">
    <source>
        <dbReference type="Proteomes" id="UP000037600"/>
    </source>
</evidence>
<feature type="region of interest" description="Disordered" evidence="1">
    <location>
        <begin position="1"/>
        <end position="67"/>
    </location>
</feature>
<accession>A0A0J8GVM8</accession>
<reference evidence="2 3" key="1">
    <citation type="submission" date="2015-04" db="EMBL/GenBank/DDBJ databases">
        <title>Draft Genome Sequence of the Novel Agar-Digesting Marine Bacterium Q1.</title>
        <authorList>
            <person name="Li Y."/>
            <person name="Li D."/>
            <person name="Chen G."/>
            <person name="Du Z."/>
        </authorList>
    </citation>
    <scope>NUCLEOTIDE SEQUENCE [LARGE SCALE GENOMIC DNA]</scope>
    <source>
        <strain evidence="2 3">Q1</strain>
    </source>
</reference>
<comment type="caution">
    <text evidence="2">The sequence shown here is derived from an EMBL/GenBank/DDBJ whole genome shotgun (WGS) entry which is preliminary data.</text>
</comment>
<keyword evidence="3" id="KW-1185">Reference proteome</keyword>
<dbReference type="STRING" id="1513271.XM47_12775"/>
<organism evidence="2 3">
    <name type="scientific">Catenovulum maritimum</name>
    <dbReference type="NCBI Taxonomy" id="1513271"/>
    <lineage>
        <taxon>Bacteria</taxon>
        <taxon>Pseudomonadati</taxon>
        <taxon>Pseudomonadota</taxon>
        <taxon>Gammaproteobacteria</taxon>
        <taxon>Alteromonadales</taxon>
        <taxon>Alteromonadaceae</taxon>
        <taxon>Catenovulum</taxon>
    </lineage>
</organism>
<evidence type="ECO:0000256" key="1">
    <source>
        <dbReference type="SAM" id="MobiDB-lite"/>
    </source>
</evidence>
<gene>
    <name evidence="2" type="ORF">XM47_12775</name>
</gene>
<sequence>MLAGAKTSNTQTPTQQHQTTNQHKNSRRAACARENQPATPKHQRSQLQNNQPPNIPCLIMSNGSSRA</sequence>